<protein>
    <submittedName>
        <fullName evidence="6">HTH-type transcriptional repressor ComR</fullName>
    </submittedName>
</protein>
<dbReference type="PANTHER" id="PTHR47506">
    <property type="entry name" value="TRANSCRIPTIONAL REGULATORY PROTEIN"/>
    <property type="match status" value="1"/>
</dbReference>
<reference evidence="6 7" key="1">
    <citation type="submission" date="2021-06" db="EMBL/GenBank/DDBJ databases">
        <authorList>
            <person name="Criscuolo A."/>
        </authorList>
    </citation>
    <scope>NUCLEOTIDE SEQUENCE [LARGE SCALE GENOMIC DNA]</scope>
    <source>
        <strain evidence="7">CIP 111802</strain>
    </source>
</reference>
<gene>
    <name evidence="6" type="primary">comR_1</name>
    <name evidence="6" type="ORF">PAECIP111802_00058</name>
</gene>
<feature type="domain" description="HTH tetR-type" evidence="5">
    <location>
        <begin position="1"/>
        <end position="50"/>
    </location>
</feature>
<dbReference type="InterPro" id="IPR011075">
    <property type="entry name" value="TetR_C"/>
</dbReference>
<accession>A0ABM8VA17</accession>
<dbReference type="InterPro" id="IPR001647">
    <property type="entry name" value="HTH_TetR"/>
</dbReference>
<dbReference type="PANTHER" id="PTHR47506:SF10">
    <property type="entry name" value="TRANSCRIPTIONAL REGULATORY PROTEIN"/>
    <property type="match status" value="1"/>
</dbReference>
<feature type="DNA-binding region" description="H-T-H motif" evidence="4">
    <location>
        <begin position="13"/>
        <end position="32"/>
    </location>
</feature>
<name>A0ABM8VA17_9BACL</name>
<dbReference type="Pfam" id="PF16925">
    <property type="entry name" value="TetR_C_13"/>
    <property type="match status" value="1"/>
</dbReference>
<dbReference type="PROSITE" id="PS50977">
    <property type="entry name" value="HTH_TETR_2"/>
    <property type="match status" value="1"/>
</dbReference>
<keyword evidence="2 4" id="KW-0238">DNA-binding</keyword>
<keyword evidence="3" id="KW-0804">Transcription</keyword>
<keyword evidence="1" id="KW-0805">Transcription regulation</keyword>
<dbReference type="Proteomes" id="UP000730618">
    <property type="component" value="Unassembled WGS sequence"/>
</dbReference>
<proteinExistence type="predicted"/>
<comment type="caution">
    <text evidence="6">The sequence shown here is derived from an EMBL/GenBank/DDBJ whole genome shotgun (WGS) entry which is preliminary data.</text>
</comment>
<evidence type="ECO:0000259" key="5">
    <source>
        <dbReference type="PROSITE" id="PS50977"/>
    </source>
</evidence>
<evidence type="ECO:0000256" key="3">
    <source>
        <dbReference type="ARBA" id="ARBA00023163"/>
    </source>
</evidence>
<dbReference type="Pfam" id="PF00440">
    <property type="entry name" value="TetR_N"/>
    <property type="match status" value="1"/>
</dbReference>
<keyword evidence="7" id="KW-1185">Reference proteome</keyword>
<organism evidence="6 7">
    <name type="scientific">Paenibacillus allorhizosphaerae</name>
    <dbReference type="NCBI Taxonomy" id="2849866"/>
    <lineage>
        <taxon>Bacteria</taxon>
        <taxon>Bacillati</taxon>
        <taxon>Bacillota</taxon>
        <taxon>Bacilli</taxon>
        <taxon>Bacillales</taxon>
        <taxon>Paenibacillaceae</taxon>
        <taxon>Paenibacillus</taxon>
    </lineage>
</organism>
<dbReference type="EMBL" id="CAJVCE010000001">
    <property type="protein sequence ID" value="CAG7614269.1"/>
    <property type="molecule type" value="Genomic_DNA"/>
</dbReference>
<evidence type="ECO:0000256" key="2">
    <source>
        <dbReference type="ARBA" id="ARBA00023125"/>
    </source>
</evidence>
<evidence type="ECO:0000256" key="4">
    <source>
        <dbReference type="PROSITE-ProRule" id="PRU00335"/>
    </source>
</evidence>
<evidence type="ECO:0000313" key="7">
    <source>
        <dbReference type="Proteomes" id="UP000730618"/>
    </source>
</evidence>
<evidence type="ECO:0000256" key="1">
    <source>
        <dbReference type="ARBA" id="ARBA00023015"/>
    </source>
</evidence>
<evidence type="ECO:0000313" key="6">
    <source>
        <dbReference type="EMBL" id="CAG7614269.1"/>
    </source>
</evidence>
<sequence>MEVFWTKGYKSTSYEDLTRTTQVKKQSLYCAFEDKRALFLKALARYREQCIAGLEELISQDMHPLQKLEAIRGATLCQCNETMGRGCLMVNSSLEFGCNDEEVNREVKMMFVEVEQILEKVIRSGQAQQLITTRHTSKELAAYLNNALLGAKIMEKSGAPREQIDAVLRTSFALVAP</sequence>